<name>A0AAP9RG80_CLOBU</name>
<feature type="domain" description="Glycosyl transferase family 1" evidence="1">
    <location>
        <begin position="169"/>
        <end position="335"/>
    </location>
</feature>
<reference evidence="3 4" key="1">
    <citation type="submission" date="2019-05" db="EMBL/GenBank/DDBJ databases">
        <authorList>
            <person name="Schori C."/>
            <person name="Ahrens C."/>
        </authorList>
    </citation>
    <scope>NUCLEOTIDE SEQUENCE [LARGE SCALE GENOMIC DNA]</scope>
    <source>
        <strain evidence="3 4">DSM 10702</strain>
    </source>
</reference>
<dbReference type="InterPro" id="IPR001296">
    <property type="entry name" value="Glyco_trans_1"/>
</dbReference>
<evidence type="ECO:0000313" key="3">
    <source>
        <dbReference type="EMBL" id="QMW91531.1"/>
    </source>
</evidence>
<dbReference type="GO" id="GO:0016757">
    <property type="term" value="F:glycosyltransferase activity"/>
    <property type="evidence" value="ECO:0007669"/>
    <property type="project" value="InterPro"/>
</dbReference>
<dbReference type="EMBL" id="CP040626">
    <property type="protein sequence ID" value="QMW91531.1"/>
    <property type="molecule type" value="Genomic_DNA"/>
</dbReference>
<dbReference type="RefSeq" id="WP_035764213.1">
    <property type="nucleotide sequence ID" value="NZ_AP019716.1"/>
</dbReference>
<evidence type="ECO:0000313" key="4">
    <source>
        <dbReference type="Proteomes" id="UP000515243"/>
    </source>
</evidence>
<dbReference type="InterPro" id="IPR028098">
    <property type="entry name" value="Glyco_trans_4-like_N"/>
</dbReference>
<organism evidence="3 4">
    <name type="scientific">Clostridium butyricum</name>
    <dbReference type="NCBI Taxonomy" id="1492"/>
    <lineage>
        <taxon>Bacteria</taxon>
        <taxon>Bacillati</taxon>
        <taxon>Bacillota</taxon>
        <taxon>Clostridia</taxon>
        <taxon>Eubacteriales</taxon>
        <taxon>Clostridiaceae</taxon>
        <taxon>Clostridium</taxon>
    </lineage>
</organism>
<proteinExistence type="predicted"/>
<dbReference type="GeneID" id="92944763"/>
<protein>
    <submittedName>
        <fullName evidence="3">Glycosyltransferase family 1 protein</fullName>
    </submittedName>
</protein>
<dbReference type="AlphaFoldDB" id="A0AAP9RG80"/>
<evidence type="ECO:0000259" key="1">
    <source>
        <dbReference type="Pfam" id="PF00534"/>
    </source>
</evidence>
<evidence type="ECO:0000259" key="2">
    <source>
        <dbReference type="Pfam" id="PF13439"/>
    </source>
</evidence>
<feature type="domain" description="Glycosyltransferase subfamily 4-like N-terminal" evidence="2">
    <location>
        <begin position="13"/>
        <end position="168"/>
    </location>
</feature>
<dbReference type="Proteomes" id="UP000515243">
    <property type="component" value="Chromosome 1"/>
</dbReference>
<dbReference type="Gene3D" id="3.40.50.2000">
    <property type="entry name" value="Glycogen Phosphorylase B"/>
    <property type="match status" value="2"/>
</dbReference>
<sequence>MNILNTIISFNTGGAEKLLCDLLNNWNRKEDNVFLCIINNDYSKELLSTITCQSRIVCLNREPDKMNFKFLIQYLNLIKRLKINKIHCHDKESVFVSSVVKVFLGDIDLYHTIHDIPIYRELSIFYLLLDKLFVKNIIAISNSVKKEILLKGVKESKVKIIYNGIDFSKFKQHSEQKNEKINIGCVARIQPLKKGQDILIQAINLLVKVYPNIKCFFAGTYESKDQNEMNNLVTMVENLNLENNVEFLGNINDIPMFLNNMDIFVLPSRFEGFGISIIEAMAAKVRVIASNIDGPKEIIVNNNFGYLFKSEDYNDLYLNLVKVITEDSRKNKIKETYNYAFQNFSIDKMISNLYILYNS</sequence>
<dbReference type="PANTHER" id="PTHR12526">
    <property type="entry name" value="GLYCOSYLTRANSFERASE"/>
    <property type="match status" value="1"/>
</dbReference>
<dbReference type="SUPFAM" id="SSF53756">
    <property type="entry name" value="UDP-Glycosyltransferase/glycogen phosphorylase"/>
    <property type="match status" value="1"/>
</dbReference>
<gene>
    <name evidence="3" type="ORF">FF104_11315</name>
</gene>
<dbReference type="Pfam" id="PF00534">
    <property type="entry name" value="Glycos_transf_1"/>
    <property type="match status" value="1"/>
</dbReference>
<dbReference type="Pfam" id="PF13439">
    <property type="entry name" value="Glyco_transf_4"/>
    <property type="match status" value="1"/>
</dbReference>
<accession>A0AAP9RG80</accession>
<dbReference type="PANTHER" id="PTHR12526:SF630">
    <property type="entry name" value="GLYCOSYLTRANSFERASE"/>
    <property type="match status" value="1"/>
</dbReference>